<evidence type="ECO:0000313" key="4">
    <source>
        <dbReference type="Proteomes" id="UP000267027"/>
    </source>
</evidence>
<dbReference type="InterPro" id="IPR018247">
    <property type="entry name" value="EF_Hand_1_Ca_BS"/>
</dbReference>
<evidence type="ECO:0000313" key="3">
    <source>
        <dbReference type="EMBL" id="VDM54308.1"/>
    </source>
</evidence>
<accession>A0A0R3PF15</accession>
<dbReference type="EMBL" id="UYYA01000603">
    <property type="protein sequence ID" value="VDM54308.1"/>
    <property type="molecule type" value="Genomic_DNA"/>
</dbReference>
<organism evidence="5">
    <name type="scientific">Angiostrongylus costaricensis</name>
    <name type="common">Nematode worm</name>
    <dbReference type="NCBI Taxonomy" id="334426"/>
    <lineage>
        <taxon>Eukaryota</taxon>
        <taxon>Metazoa</taxon>
        <taxon>Ecdysozoa</taxon>
        <taxon>Nematoda</taxon>
        <taxon>Chromadorea</taxon>
        <taxon>Rhabditida</taxon>
        <taxon>Rhabditina</taxon>
        <taxon>Rhabditomorpha</taxon>
        <taxon>Strongyloidea</taxon>
        <taxon>Metastrongylidae</taxon>
        <taxon>Angiostrongylus</taxon>
    </lineage>
</organism>
<dbReference type="PROSITE" id="PS00018">
    <property type="entry name" value="EF_HAND_1"/>
    <property type="match status" value="1"/>
</dbReference>
<dbReference type="InterPro" id="IPR011992">
    <property type="entry name" value="EF-hand-dom_pair"/>
</dbReference>
<dbReference type="InterPro" id="IPR002048">
    <property type="entry name" value="EF_hand_dom"/>
</dbReference>
<reference evidence="3 4" key="2">
    <citation type="submission" date="2018-11" db="EMBL/GenBank/DDBJ databases">
        <authorList>
            <consortium name="Pathogen Informatics"/>
        </authorList>
    </citation>
    <scope>NUCLEOTIDE SEQUENCE [LARGE SCALE GENOMIC DNA]</scope>
    <source>
        <strain evidence="3 4">Costa Rica</strain>
    </source>
</reference>
<dbReference type="Gene3D" id="1.10.238.10">
    <property type="entry name" value="EF-hand"/>
    <property type="match status" value="1"/>
</dbReference>
<dbReference type="STRING" id="334426.A0A0R3PF15"/>
<protein>
    <submittedName>
        <fullName evidence="5">EF-hand domain-containing protein</fullName>
    </submittedName>
</protein>
<evidence type="ECO:0000256" key="1">
    <source>
        <dbReference type="ARBA" id="ARBA00022837"/>
    </source>
</evidence>
<dbReference type="PROSITE" id="PS50222">
    <property type="entry name" value="EF_HAND_2"/>
    <property type="match status" value="1"/>
</dbReference>
<dbReference type="OrthoDB" id="26525at2759"/>
<reference evidence="5" key="1">
    <citation type="submission" date="2017-02" db="UniProtKB">
        <authorList>
            <consortium name="WormBaseParasite"/>
        </authorList>
    </citation>
    <scope>IDENTIFICATION</scope>
</reference>
<keyword evidence="4" id="KW-1185">Reference proteome</keyword>
<proteinExistence type="predicted"/>
<dbReference type="WBParaSite" id="ACOC_0000272201-mRNA-1">
    <property type="protein sequence ID" value="ACOC_0000272201-mRNA-1"/>
    <property type="gene ID" value="ACOC_0000272201"/>
</dbReference>
<dbReference type="Proteomes" id="UP000267027">
    <property type="component" value="Unassembled WGS sequence"/>
</dbReference>
<gene>
    <name evidence="3" type="ORF">ACOC_LOCUS2723</name>
</gene>
<dbReference type="GO" id="GO:0005509">
    <property type="term" value="F:calcium ion binding"/>
    <property type="evidence" value="ECO:0007669"/>
    <property type="project" value="InterPro"/>
</dbReference>
<keyword evidence="1" id="KW-0106">Calcium</keyword>
<sequence length="102" mass="11788">MVLRYLQNSRPRVSTYSGDRTCYCLFRGYDLSRDKVLDVSEFVPLAYEISRKPVDATEQIFRRMDLNNDRTVDASEIAVARKAYDSGLVPIFGLVSIIFLHY</sequence>
<name>A0A0R3PF15_ANGCS</name>
<evidence type="ECO:0000259" key="2">
    <source>
        <dbReference type="PROSITE" id="PS50222"/>
    </source>
</evidence>
<feature type="domain" description="EF-hand" evidence="2">
    <location>
        <begin position="52"/>
        <end position="87"/>
    </location>
</feature>
<dbReference type="SUPFAM" id="SSF47473">
    <property type="entry name" value="EF-hand"/>
    <property type="match status" value="1"/>
</dbReference>
<dbReference type="AlphaFoldDB" id="A0A0R3PF15"/>
<evidence type="ECO:0000313" key="5">
    <source>
        <dbReference type="WBParaSite" id="ACOC_0000272201-mRNA-1"/>
    </source>
</evidence>